<evidence type="ECO:0000256" key="11">
    <source>
        <dbReference type="ARBA" id="ARBA00023136"/>
    </source>
</evidence>
<dbReference type="PANTHER" id="PTHR21320:SF3">
    <property type="entry name" value="CYTOCHROME C OXIDASE ASSEMBLY PROTEIN COX11, MITOCHONDRIAL-RELATED"/>
    <property type="match status" value="1"/>
</dbReference>
<evidence type="ECO:0000256" key="7">
    <source>
        <dbReference type="ARBA" id="ARBA00022692"/>
    </source>
</evidence>
<dbReference type="InterPro" id="IPR023471">
    <property type="entry name" value="CtaG/Cox11_dom_sf"/>
</dbReference>
<keyword evidence="5 12" id="KW-1003">Cell membrane</keyword>
<comment type="subcellular location">
    <subcellularLocation>
        <location evidence="2 12">Cell inner membrane</location>
        <topology evidence="2 12">Single-pass type II membrane protein</topology>
        <orientation evidence="2 12">Periplasmic side</orientation>
    </subcellularLocation>
</comment>
<feature type="topological domain" description="Cytoplasmic" evidence="12">
    <location>
        <begin position="1"/>
        <end position="5"/>
    </location>
</feature>
<dbReference type="Proteomes" id="UP000220034">
    <property type="component" value="Unassembled WGS sequence"/>
</dbReference>
<sequence>MTPRKTAFGLLGLVVLMVGMSFAAVPLYDLFCRVTGYGGTTAEGAGSERVLEQTISVRFDASKSRDMAWEFTAPDVRVMDLPIGQTGLAFYEAHNPTDRVIAGQASYNVTPYSAGGYFTKIDCFCFTEQVLQPGQTVQMPVTFYVDPEILTDSEAKFVQEITLSYTFYEIDIPVDEVSLAPAQPADEEG</sequence>
<dbReference type="RefSeq" id="WP_097928368.1">
    <property type="nucleotide sequence ID" value="NZ_OCTN01000001.1"/>
</dbReference>
<dbReference type="GO" id="GO:0005507">
    <property type="term" value="F:copper ion binding"/>
    <property type="evidence" value="ECO:0007669"/>
    <property type="project" value="InterPro"/>
</dbReference>
<evidence type="ECO:0000313" key="14">
    <source>
        <dbReference type="Proteomes" id="UP000220034"/>
    </source>
</evidence>
<feature type="topological domain" description="Periplasmic" evidence="12">
    <location>
        <begin position="25"/>
        <end position="189"/>
    </location>
</feature>
<evidence type="ECO:0000256" key="4">
    <source>
        <dbReference type="ARBA" id="ARBA00015384"/>
    </source>
</evidence>
<comment type="function">
    <text evidence="1 12">Exerts its effect at some terminal stage of cytochrome c oxidase synthesis, probably by being involved in the insertion of the copper B into subunit I.</text>
</comment>
<evidence type="ECO:0000256" key="8">
    <source>
        <dbReference type="ARBA" id="ARBA00022968"/>
    </source>
</evidence>
<keyword evidence="8 12" id="KW-0735">Signal-anchor</keyword>
<keyword evidence="14" id="KW-1185">Reference proteome</keyword>
<keyword evidence="9 12" id="KW-1133">Transmembrane helix</keyword>
<evidence type="ECO:0000256" key="1">
    <source>
        <dbReference type="ARBA" id="ARBA00004007"/>
    </source>
</evidence>
<evidence type="ECO:0000256" key="10">
    <source>
        <dbReference type="ARBA" id="ARBA00023008"/>
    </source>
</evidence>
<protein>
    <recommendedName>
        <fullName evidence="4 12">Cytochrome c oxidase assembly protein CtaG</fullName>
    </recommendedName>
</protein>
<evidence type="ECO:0000256" key="5">
    <source>
        <dbReference type="ARBA" id="ARBA00022475"/>
    </source>
</evidence>
<dbReference type="EMBL" id="OCTN01000001">
    <property type="protein sequence ID" value="SOH92809.1"/>
    <property type="molecule type" value="Genomic_DNA"/>
</dbReference>
<evidence type="ECO:0000256" key="2">
    <source>
        <dbReference type="ARBA" id="ARBA00004382"/>
    </source>
</evidence>
<evidence type="ECO:0000256" key="12">
    <source>
        <dbReference type="HAMAP-Rule" id="MF_00155"/>
    </source>
</evidence>
<reference evidence="14" key="1">
    <citation type="submission" date="2017-09" db="EMBL/GenBank/DDBJ databases">
        <authorList>
            <person name="Varghese N."/>
            <person name="Submissions S."/>
        </authorList>
    </citation>
    <scope>NUCLEOTIDE SEQUENCE [LARGE SCALE GENOMIC DNA]</scope>
    <source>
        <strain evidence="14">C7</strain>
    </source>
</reference>
<dbReference type="GO" id="GO:0008535">
    <property type="term" value="P:respiratory chain complex IV assembly"/>
    <property type="evidence" value="ECO:0007669"/>
    <property type="project" value="UniProtKB-UniRule"/>
</dbReference>
<keyword evidence="6 12" id="KW-0997">Cell inner membrane</keyword>
<dbReference type="Gene3D" id="2.60.370.10">
    <property type="entry name" value="Ctag/Cox11"/>
    <property type="match status" value="1"/>
</dbReference>
<comment type="similarity">
    <text evidence="3 12">Belongs to the COX11/CtaG family.</text>
</comment>
<proteinExistence type="inferred from homology"/>
<keyword evidence="10 12" id="KW-0186">Copper</keyword>
<evidence type="ECO:0000256" key="3">
    <source>
        <dbReference type="ARBA" id="ARBA00009620"/>
    </source>
</evidence>
<dbReference type="SUPFAM" id="SSF110111">
    <property type="entry name" value="Ctag/Cox11"/>
    <property type="match status" value="1"/>
</dbReference>
<dbReference type="Pfam" id="PF04442">
    <property type="entry name" value="CtaG_Cox11"/>
    <property type="match status" value="1"/>
</dbReference>
<keyword evidence="7 12" id="KW-0812">Transmembrane</keyword>
<dbReference type="HAMAP" id="MF_00155">
    <property type="entry name" value="CtaG"/>
    <property type="match status" value="1"/>
</dbReference>
<evidence type="ECO:0000313" key="13">
    <source>
        <dbReference type="EMBL" id="SOH92809.1"/>
    </source>
</evidence>
<dbReference type="OrthoDB" id="9804841at2"/>
<dbReference type="AlphaFoldDB" id="A0A2C9CR10"/>
<dbReference type="GO" id="GO:0005886">
    <property type="term" value="C:plasma membrane"/>
    <property type="evidence" value="ECO:0007669"/>
    <property type="project" value="UniProtKB-SubCell"/>
</dbReference>
<dbReference type="PANTHER" id="PTHR21320">
    <property type="entry name" value="CYTOCHROME C OXIDASE ASSEMBLY PROTEIN COX11-RELATED"/>
    <property type="match status" value="1"/>
</dbReference>
<dbReference type="NCBIfam" id="NF003465">
    <property type="entry name" value="PRK05089.1"/>
    <property type="match status" value="1"/>
</dbReference>
<evidence type="ECO:0000256" key="9">
    <source>
        <dbReference type="ARBA" id="ARBA00022989"/>
    </source>
</evidence>
<name>A0A2C9CR10_9RHOB</name>
<accession>A0A2C9CR10</accession>
<keyword evidence="11 12" id="KW-0472">Membrane</keyword>
<dbReference type="PIRSF" id="PIRSF005413">
    <property type="entry name" value="COX11"/>
    <property type="match status" value="1"/>
</dbReference>
<dbReference type="InterPro" id="IPR007533">
    <property type="entry name" value="Cyt_c_oxidase_assmbl_CtaG"/>
</dbReference>
<organism evidence="13 14">
    <name type="scientific">Pontivivens marinum</name>
    <dbReference type="NCBI Taxonomy" id="1690039"/>
    <lineage>
        <taxon>Bacteria</taxon>
        <taxon>Pseudomonadati</taxon>
        <taxon>Pseudomonadota</taxon>
        <taxon>Alphaproteobacteria</taxon>
        <taxon>Rhodobacterales</taxon>
        <taxon>Paracoccaceae</taxon>
        <taxon>Pontivivens</taxon>
    </lineage>
</organism>
<dbReference type="FunFam" id="2.60.370.10:FF:000001">
    <property type="entry name" value="COX11 cytochrome c oxidase assembly homolog"/>
    <property type="match status" value="1"/>
</dbReference>
<evidence type="ECO:0000256" key="6">
    <source>
        <dbReference type="ARBA" id="ARBA00022519"/>
    </source>
</evidence>
<gene>
    <name evidence="12" type="primary">ctaG</name>
    <name evidence="13" type="ORF">SAMN06273572_101658</name>
</gene>